<dbReference type="InterPro" id="IPR011010">
    <property type="entry name" value="DNA_brk_join_enz"/>
</dbReference>
<proteinExistence type="predicted"/>
<keyword evidence="2" id="KW-1185">Reference proteome</keyword>
<gene>
    <name evidence="1" type="ORF">M992_2847</name>
</gene>
<protein>
    <submittedName>
        <fullName evidence="1">Integrase</fullName>
    </submittedName>
</protein>
<dbReference type="SUPFAM" id="SSF56349">
    <property type="entry name" value="DNA breaking-rejoining enzymes"/>
    <property type="match status" value="1"/>
</dbReference>
<organism evidence="1 2">
    <name type="scientific">Moellerella wisconsensis ATCC 35017</name>
    <dbReference type="NCBI Taxonomy" id="1354267"/>
    <lineage>
        <taxon>Bacteria</taxon>
        <taxon>Pseudomonadati</taxon>
        <taxon>Pseudomonadota</taxon>
        <taxon>Gammaproteobacteria</taxon>
        <taxon>Enterobacterales</taxon>
        <taxon>Morganellaceae</taxon>
        <taxon>Moellerella</taxon>
    </lineage>
</organism>
<name>A0A0N0I964_9GAMM</name>
<dbReference type="RefSeq" id="WP_211257342.1">
    <property type="nucleotide sequence ID" value="NZ_CAWMUS010000029.1"/>
</dbReference>
<dbReference type="EMBL" id="LGAA01000029">
    <property type="protein sequence ID" value="KPD01780.1"/>
    <property type="molecule type" value="Genomic_DNA"/>
</dbReference>
<dbReference type="GO" id="GO:0003677">
    <property type="term" value="F:DNA binding"/>
    <property type="evidence" value="ECO:0007669"/>
    <property type="project" value="InterPro"/>
</dbReference>
<comment type="caution">
    <text evidence="1">The sequence shown here is derived from an EMBL/GenBank/DDBJ whole genome shotgun (WGS) entry which is preliminary data.</text>
</comment>
<reference evidence="1 2" key="1">
    <citation type="submission" date="2015-07" db="EMBL/GenBank/DDBJ databases">
        <title>ATOL: Assembling a taxonomically balanced genome-scale reconstruction of the evolutionary history of the Enterobacteriaceae.</title>
        <authorList>
            <person name="Plunkett G.III."/>
            <person name="Neeno-Eckwall E.C."/>
            <person name="Glasner J.D."/>
            <person name="Perna N.T."/>
        </authorList>
    </citation>
    <scope>NUCLEOTIDE SEQUENCE [LARGE SCALE GENOMIC DNA]</scope>
    <source>
        <strain evidence="1 2">ATCC 35017</strain>
    </source>
</reference>
<dbReference type="Proteomes" id="UP000053226">
    <property type="component" value="Unassembled WGS sequence"/>
</dbReference>
<dbReference type="AlphaFoldDB" id="A0A0N0I964"/>
<evidence type="ECO:0000313" key="2">
    <source>
        <dbReference type="Proteomes" id="UP000053226"/>
    </source>
</evidence>
<accession>A0A0N0I964</accession>
<sequence length="84" mass="9528">MREIDGRGAKVQAGNVLRELSAAYEFAIGLEYFDDNFANLALLAKSSLQQAKFKLTSNKGTRYLDDNELKEFLAWLPILVDHYT</sequence>
<evidence type="ECO:0000313" key="1">
    <source>
        <dbReference type="EMBL" id="KPD01780.1"/>
    </source>
</evidence>